<keyword evidence="2" id="KW-1185">Reference proteome</keyword>
<organism evidence="1 2">
    <name type="scientific">Staurois parvus</name>
    <dbReference type="NCBI Taxonomy" id="386267"/>
    <lineage>
        <taxon>Eukaryota</taxon>
        <taxon>Metazoa</taxon>
        <taxon>Chordata</taxon>
        <taxon>Craniata</taxon>
        <taxon>Vertebrata</taxon>
        <taxon>Euteleostomi</taxon>
        <taxon>Amphibia</taxon>
        <taxon>Batrachia</taxon>
        <taxon>Anura</taxon>
        <taxon>Neobatrachia</taxon>
        <taxon>Ranoidea</taxon>
        <taxon>Ranidae</taxon>
        <taxon>Staurois</taxon>
    </lineage>
</organism>
<evidence type="ECO:0000313" key="1">
    <source>
        <dbReference type="EMBL" id="CAI9592686.1"/>
    </source>
</evidence>
<comment type="caution">
    <text evidence="1">The sequence shown here is derived from an EMBL/GenBank/DDBJ whole genome shotgun (WGS) entry which is preliminary data.</text>
</comment>
<dbReference type="EMBL" id="CATNWA010016441">
    <property type="protein sequence ID" value="CAI9592686.1"/>
    <property type="molecule type" value="Genomic_DNA"/>
</dbReference>
<reference evidence="1" key="1">
    <citation type="submission" date="2023-05" db="EMBL/GenBank/DDBJ databases">
        <authorList>
            <person name="Stuckert A."/>
        </authorList>
    </citation>
    <scope>NUCLEOTIDE SEQUENCE</scope>
</reference>
<dbReference type="PANTHER" id="PTHR22878">
    <property type="entry name" value="DYNEIN HEAVY CHAIN 6, AXONEMAL-LIKE-RELATED"/>
    <property type="match status" value="1"/>
</dbReference>
<name>A0ABN9F963_9NEOB</name>
<dbReference type="InterPro" id="IPR026983">
    <property type="entry name" value="DHC"/>
</dbReference>
<protein>
    <submittedName>
        <fullName evidence="1">Uncharacterized protein</fullName>
    </submittedName>
</protein>
<dbReference type="Proteomes" id="UP001162483">
    <property type="component" value="Unassembled WGS sequence"/>
</dbReference>
<feature type="non-terminal residue" evidence="1">
    <location>
        <position position="1"/>
    </location>
</feature>
<dbReference type="Gene3D" id="1.10.8.1220">
    <property type="match status" value="1"/>
</dbReference>
<dbReference type="PANTHER" id="PTHR22878:SF73">
    <property type="entry name" value="DYNEIN AXONEMAL HEAVY CHAIN 1"/>
    <property type="match status" value="1"/>
</dbReference>
<evidence type="ECO:0000313" key="2">
    <source>
        <dbReference type="Proteomes" id="UP001162483"/>
    </source>
</evidence>
<gene>
    <name evidence="1" type="ORF">SPARVUS_LOCUS11404847</name>
</gene>
<proteinExistence type="predicted"/>
<accession>A0ABN9F963</accession>
<sequence>SETVEKRIENINTYFTFSLYSNVCRSLFEKHKLMFSFLLCVRILMDKGLIHMDEWRFLLSGGTAPNLAENPCSEWLTERAWRDIQALNLLSNFSNIKEQITQYGEEYRRICDSPEPHRAGLPGGLEQSLGRLPENADFALSARRQSDQCHAGLCVSPAGTEVHRAADG</sequence>